<protein>
    <submittedName>
        <fullName evidence="1">Type 1 periplasmic binding fold superfamily protein</fullName>
    </submittedName>
</protein>
<dbReference type="EMBL" id="CP029480">
    <property type="protein sequence ID" value="AWV96940.1"/>
    <property type="molecule type" value="Genomic_DNA"/>
</dbReference>
<dbReference type="OrthoDB" id="713689at2"/>
<accession>A0A2Z4G784</accession>
<organism evidence="1 2">
    <name type="scientific">Arcticibacterium luteifluviistationis</name>
    <dbReference type="NCBI Taxonomy" id="1784714"/>
    <lineage>
        <taxon>Bacteria</taxon>
        <taxon>Pseudomonadati</taxon>
        <taxon>Bacteroidota</taxon>
        <taxon>Cytophagia</taxon>
        <taxon>Cytophagales</taxon>
        <taxon>Leadbetterellaceae</taxon>
        <taxon>Arcticibacterium</taxon>
    </lineage>
</organism>
<dbReference type="Proteomes" id="UP000249873">
    <property type="component" value="Chromosome"/>
</dbReference>
<evidence type="ECO:0000313" key="1">
    <source>
        <dbReference type="EMBL" id="AWV96940.1"/>
    </source>
</evidence>
<dbReference type="KEGG" id="als:DJ013_01610"/>
<name>A0A2Z4G784_9BACT</name>
<gene>
    <name evidence="1" type="ORF">DJ013_01610</name>
</gene>
<sequence>MSLKVISGFLFLALLNFSCEKDDPVIPNEEELITTLNYQLVPEGGGDTVVLSFKDIDGDGGNAPVITNGVLKANTTYVGTLSLLNESVSPVESITEEVEEEGDEHQFFFEKSDALDVAISYDDVDANGDPVGLKTRLVTGAVSNGTLVITLRHEPSKAASGVSDGLIANAGGETDIEVSFNVEVE</sequence>
<evidence type="ECO:0000313" key="2">
    <source>
        <dbReference type="Proteomes" id="UP000249873"/>
    </source>
</evidence>
<keyword evidence="2" id="KW-1185">Reference proteome</keyword>
<proteinExistence type="predicted"/>
<reference evidence="1 2" key="1">
    <citation type="submission" date="2018-05" db="EMBL/GenBank/DDBJ databases">
        <title>Complete genome sequence of Arcticibacterium luteifluviistationis SM1504T, a cytophagaceae bacterium isolated from Arctic surface seawater.</title>
        <authorList>
            <person name="Li Y."/>
            <person name="Qin Q.-L."/>
        </authorList>
    </citation>
    <scope>NUCLEOTIDE SEQUENCE [LARGE SCALE GENOMIC DNA]</scope>
    <source>
        <strain evidence="1 2">SM1504</strain>
    </source>
</reference>
<dbReference type="RefSeq" id="WP_111370042.1">
    <property type="nucleotide sequence ID" value="NZ_CP029480.1"/>
</dbReference>
<dbReference type="AlphaFoldDB" id="A0A2Z4G784"/>